<dbReference type="OrthoDB" id="819125at2"/>
<evidence type="ECO:0000313" key="2">
    <source>
        <dbReference type="Proteomes" id="UP000006073"/>
    </source>
</evidence>
<evidence type="ECO:0000313" key="1">
    <source>
        <dbReference type="EMBL" id="EOZ95532.1"/>
    </source>
</evidence>
<dbReference type="STRING" id="1189612.A33Q_2894"/>
<name>S2D8K0_INDAL</name>
<evidence type="ECO:0008006" key="3">
    <source>
        <dbReference type="Google" id="ProtNLM"/>
    </source>
</evidence>
<dbReference type="EMBL" id="ALWO02000037">
    <property type="protein sequence ID" value="EOZ95532.1"/>
    <property type="molecule type" value="Genomic_DNA"/>
</dbReference>
<sequence>MENFEIGFSGGAAIPLGNFRSVNIENSLDRSSLDQDSERFRGFPKDKGGQAIFGYAFGSHLRYKINSSFFVSLNFLRTNNSIDISPQQRFYDDNFRYQIDFEGNESEILGMLMSDDYRADLFFLSLGYTFKVKIFDLSFSGLIGQNSLHFPFYSWNYQFSETGSILFRPADFAEIPKPTKLNNLLYGLEVKASYPLVNKINSFVLLSYLRSDHPHEYWTLARGASYAYFIEDRIDFRIFLASVGVSLSL</sequence>
<keyword evidence="2" id="KW-1185">Reference proteome</keyword>
<gene>
    <name evidence="1" type="ORF">A33Q_2894</name>
</gene>
<organism evidence="1 2">
    <name type="scientific">Indibacter alkaliphilus (strain CCUG 57479 / KCTC 22604 / LW1)</name>
    <dbReference type="NCBI Taxonomy" id="1189612"/>
    <lineage>
        <taxon>Bacteria</taxon>
        <taxon>Pseudomonadati</taxon>
        <taxon>Bacteroidota</taxon>
        <taxon>Cytophagia</taxon>
        <taxon>Cytophagales</taxon>
        <taxon>Cyclobacteriaceae</taxon>
    </lineage>
</organism>
<protein>
    <recommendedName>
        <fullName evidence="3">Outer membrane protein beta-barrel domain-containing protein</fullName>
    </recommendedName>
</protein>
<comment type="caution">
    <text evidence="1">The sequence shown here is derived from an EMBL/GenBank/DDBJ whole genome shotgun (WGS) entry which is preliminary data.</text>
</comment>
<reference evidence="1 2" key="1">
    <citation type="journal article" date="2013" name="Genome Announc.">
        <title>Draft Genome Sequence of Indibacter alkaliphilus Strain LW1T, Isolated from Lonar Lake, a Haloalkaline Lake in the Buldana District of Maharashtra, India.</title>
        <authorList>
            <person name="Singh A."/>
            <person name="Kumar Jangir P."/>
            <person name="Sharma R."/>
            <person name="Singh A."/>
            <person name="Kumar Pinnaka A."/>
            <person name="Shivaji S."/>
        </authorList>
    </citation>
    <scope>NUCLEOTIDE SEQUENCE [LARGE SCALE GENOMIC DNA]</scope>
    <source>
        <strain evidence="2">CCUG 57479 / KCTC 22604 / LW1</strain>
    </source>
</reference>
<dbReference type="RefSeq" id="WP_016255238.1">
    <property type="nucleotide sequence ID" value="NZ_ALWO02000037.1"/>
</dbReference>
<dbReference type="AlphaFoldDB" id="S2D8K0"/>
<accession>S2D8K0</accession>
<proteinExistence type="predicted"/>
<dbReference type="Proteomes" id="UP000006073">
    <property type="component" value="Unassembled WGS sequence"/>
</dbReference>